<dbReference type="PANTHER" id="PTHR47424">
    <property type="entry name" value="REGULATORY PROTEIN GAL4"/>
    <property type="match status" value="1"/>
</dbReference>
<keyword evidence="8" id="KW-1185">Reference proteome</keyword>
<feature type="compositionally biased region" description="Basic and acidic residues" evidence="5">
    <location>
        <begin position="287"/>
        <end position="297"/>
    </location>
</feature>
<feature type="compositionally biased region" description="Pro residues" evidence="5">
    <location>
        <begin position="907"/>
        <end position="918"/>
    </location>
</feature>
<feature type="compositionally biased region" description="Low complexity" evidence="5">
    <location>
        <begin position="87"/>
        <end position="112"/>
    </location>
</feature>
<feature type="region of interest" description="Disordered" evidence="5">
    <location>
        <begin position="45"/>
        <end position="175"/>
    </location>
</feature>
<evidence type="ECO:0000256" key="2">
    <source>
        <dbReference type="ARBA" id="ARBA00023015"/>
    </source>
</evidence>
<evidence type="ECO:0000256" key="3">
    <source>
        <dbReference type="ARBA" id="ARBA00023163"/>
    </source>
</evidence>
<feature type="compositionally biased region" description="Basic and acidic residues" evidence="5">
    <location>
        <begin position="237"/>
        <end position="246"/>
    </location>
</feature>
<feature type="region of interest" description="Disordered" evidence="5">
    <location>
        <begin position="785"/>
        <end position="815"/>
    </location>
</feature>
<dbReference type="Pfam" id="PF00172">
    <property type="entry name" value="Zn_clus"/>
    <property type="match status" value="1"/>
</dbReference>
<feature type="compositionally biased region" description="Low complexity" evidence="5">
    <location>
        <begin position="806"/>
        <end position="815"/>
    </location>
</feature>
<feature type="compositionally biased region" description="Basic residues" evidence="5">
    <location>
        <begin position="133"/>
        <end position="142"/>
    </location>
</feature>
<dbReference type="EMBL" id="KE148178">
    <property type="protein sequence ID" value="EPE02493.1"/>
    <property type="molecule type" value="Genomic_DNA"/>
</dbReference>
<evidence type="ECO:0000256" key="1">
    <source>
        <dbReference type="ARBA" id="ARBA00022723"/>
    </source>
</evidence>
<feature type="compositionally biased region" description="Acidic residues" evidence="5">
    <location>
        <begin position="298"/>
        <end position="315"/>
    </location>
</feature>
<evidence type="ECO:0000313" key="8">
    <source>
        <dbReference type="Proteomes" id="UP000016923"/>
    </source>
</evidence>
<dbReference type="Pfam" id="PF04082">
    <property type="entry name" value="Fungal_trans"/>
    <property type="match status" value="1"/>
</dbReference>
<dbReference type="InterPro" id="IPR007219">
    <property type="entry name" value="XnlR_reg_dom"/>
</dbReference>
<dbReference type="HOGENOM" id="CLU_010839_0_0_1"/>
<dbReference type="VEuPathDB" id="FungiDB:F503_06786"/>
<dbReference type="Proteomes" id="UP000016923">
    <property type="component" value="Unassembled WGS sequence"/>
</dbReference>
<keyword evidence="2" id="KW-0805">Transcription regulation</keyword>
<accession>S3C8F4</accession>
<gene>
    <name evidence="7" type="ORF">F503_06786</name>
</gene>
<dbReference type="InterPro" id="IPR001138">
    <property type="entry name" value="Zn2Cys6_DnaBD"/>
</dbReference>
<keyword evidence="4" id="KW-0539">Nucleus</keyword>
<feature type="compositionally biased region" description="Polar residues" evidence="5">
    <location>
        <begin position="147"/>
        <end position="167"/>
    </location>
</feature>
<feature type="region of interest" description="Disordered" evidence="5">
    <location>
        <begin position="968"/>
        <end position="1009"/>
    </location>
</feature>
<dbReference type="OMA" id="ERMISTW"/>
<dbReference type="CDD" id="cd00067">
    <property type="entry name" value="GAL4"/>
    <property type="match status" value="1"/>
</dbReference>
<dbReference type="SMART" id="SM00066">
    <property type="entry name" value="GAL4"/>
    <property type="match status" value="1"/>
</dbReference>
<feature type="region of interest" description="Disordered" evidence="5">
    <location>
        <begin position="208"/>
        <end position="334"/>
    </location>
</feature>
<dbReference type="CDD" id="cd12148">
    <property type="entry name" value="fungal_TF_MHR"/>
    <property type="match status" value="1"/>
</dbReference>
<evidence type="ECO:0000256" key="4">
    <source>
        <dbReference type="ARBA" id="ARBA00023242"/>
    </source>
</evidence>
<dbReference type="GO" id="GO:0006351">
    <property type="term" value="P:DNA-templated transcription"/>
    <property type="evidence" value="ECO:0007669"/>
    <property type="project" value="InterPro"/>
</dbReference>
<keyword evidence="1" id="KW-0479">Metal-binding</keyword>
<organism evidence="7 8">
    <name type="scientific">Ophiostoma piceae (strain UAMH 11346)</name>
    <name type="common">Sap stain fungus</name>
    <dbReference type="NCBI Taxonomy" id="1262450"/>
    <lineage>
        <taxon>Eukaryota</taxon>
        <taxon>Fungi</taxon>
        <taxon>Dikarya</taxon>
        <taxon>Ascomycota</taxon>
        <taxon>Pezizomycotina</taxon>
        <taxon>Sordariomycetes</taxon>
        <taxon>Sordariomycetidae</taxon>
        <taxon>Ophiostomatales</taxon>
        <taxon>Ophiostomataceae</taxon>
        <taxon>Ophiostoma</taxon>
    </lineage>
</organism>
<dbReference type="InterPro" id="IPR036864">
    <property type="entry name" value="Zn2-C6_fun-type_DNA-bd_sf"/>
</dbReference>
<dbReference type="PROSITE" id="PS50048">
    <property type="entry name" value="ZN2_CY6_FUNGAL_2"/>
    <property type="match status" value="1"/>
</dbReference>
<dbReference type="SUPFAM" id="SSF57701">
    <property type="entry name" value="Zn2/Cys6 DNA-binding domain"/>
    <property type="match status" value="1"/>
</dbReference>
<feature type="region of interest" description="Disordered" evidence="5">
    <location>
        <begin position="882"/>
        <end position="932"/>
    </location>
</feature>
<evidence type="ECO:0000256" key="5">
    <source>
        <dbReference type="SAM" id="MobiDB-lite"/>
    </source>
</evidence>
<protein>
    <submittedName>
        <fullName evidence="7">C6 zinc finger domain protein</fullName>
    </submittedName>
</protein>
<dbReference type="OrthoDB" id="2123952at2759"/>
<dbReference type="PROSITE" id="PS00463">
    <property type="entry name" value="ZN2_CY6_FUNGAL_1"/>
    <property type="match status" value="1"/>
</dbReference>
<feature type="compositionally biased region" description="Low complexity" evidence="5">
    <location>
        <begin position="221"/>
        <end position="236"/>
    </location>
</feature>
<dbReference type="eggNOG" id="ENOG502RNV0">
    <property type="taxonomic scope" value="Eukaryota"/>
</dbReference>
<dbReference type="Gene3D" id="4.10.240.10">
    <property type="entry name" value="Zn(2)-C6 fungal-type DNA-binding domain"/>
    <property type="match status" value="1"/>
</dbReference>
<dbReference type="GO" id="GO:0000435">
    <property type="term" value="P:positive regulation of transcription from RNA polymerase II promoter by galactose"/>
    <property type="evidence" value="ECO:0007669"/>
    <property type="project" value="TreeGrafter"/>
</dbReference>
<dbReference type="SMART" id="SM00906">
    <property type="entry name" value="Fungal_trans"/>
    <property type="match status" value="1"/>
</dbReference>
<feature type="compositionally biased region" description="Basic and acidic residues" evidence="5">
    <location>
        <begin position="258"/>
        <end position="276"/>
    </location>
</feature>
<sequence>MDRSKLRISKACQECRARKIRCDGGEPCQRCQFRDVPCEYRKKARNRMKKGDRLLSAGAGVGTGTGAGARAGTSSNHSDAPNGGSESSFASPGAGSVSASHSASASASGTAATPLPYPHRPSHQPLHPQHLQHPQHQHRRLPHLRDPNTSAPSFSPGAASTASNNARSGLHNPSVAATHRASPSVFIQLYYGPSSNFSLLNSIYHQIEGTQPGQRRRPRARGPSTAASRRTAGATPRTDRADRTETAENTPNGHNRANRVDTGMDRAGIKSEKDVSMMDGGDNPSDGDGHDNEHHDYDDDDDDDEDDDDDDDDDNASTSSLNTGNEDCTPKGVEEIGPGLDLFNNRRLYFGDLAGGSDTSFAIYGNGSFTDGASMFIDRGLAERLLERYLMTFWQILPIWSRDIFRQRLARFYEPTFLLGGNDPDTIIVLLALSLGGSMLEEEMAAQYLYRLAKRWASGLDEMVNVQMVQISLMMSHFASERARPNSSFLLAGTAVRKAVAAGLHKGVLGGSQNNSRSNAHAQEAARQMRITIWSLYFWETWICFSVGRPSSFPESEMDVPFPTEEKLLQSVVTLARIMSKSVACIYRRHHDSLLPLWNEANEIRRELRQFAEKQREDFNVGVIDDPNAGELGVRQTIVSTLYHHTLILTFRPFLVLRAKLQQEDSANHPPPPPWLDTACEYCLDAARHSIAFLIRACERNELCRSIRYHGFFIEGASHVLAFDLLQNKPSRQSSFSWLQLSIRALEMMLPKRQPGVTLPVDIAGNLERMIRSVYPDFRAADMDENSGGSLSHSIPVHPNHTNTHQQQYQQSQHQQYQQQLQQQQQQQAQQQQAQQQQQQQQQQPMSLIGPTSSLDNLAAAAGLGSVGAGSVRGMHAVNGSSGSLGHVNGHGNGAGPVTSTSSIPLPQAPSPLPPPIAPLHNQPNTPNHLSNLASLSGLGDMNSFSGLSNALPPLLFPFTPFGGLDEAVGSSPGQAQHMGIGQGLAGTSAGAATTGGGNANGNESSEDAPADLTAADLGWNFDFGSMNMDAFLSIDPNMQDFIYRS</sequence>
<proteinExistence type="predicted"/>
<keyword evidence="3" id="KW-0804">Transcription</keyword>
<feature type="compositionally biased region" description="Polar residues" evidence="5">
    <location>
        <begin position="316"/>
        <end position="326"/>
    </location>
</feature>
<dbReference type="GO" id="GO:0000981">
    <property type="term" value="F:DNA-binding transcription factor activity, RNA polymerase II-specific"/>
    <property type="evidence" value="ECO:0007669"/>
    <property type="project" value="InterPro"/>
</dbReference>
<dbReference type="GO" id="GO:0008270">
    <property type="term" value="F:zinc ion binding"/>
    <property type="evidence" value="ECO:0007669"/>
    <property type="project" value="InterPro"/>
</dbReference>
<dbReference type="PANTHER" id="PTHR47424:SF15">
    <property type="entry name" value="ZN(II)2CYS6 TRANSCRIPTION FACTOR (EUROFUNG)"/>
    <property type="match status" value="1"/>
</dbReference>
<dbReference type="AlphaFoldDB" id="S3C8F4"/>
<name>S3C8F4_OPHP1</name>
<dbReference type="InterPro" id="IPR051127">
    <property type="entry name" value="Fungal_SecMet_Regulators"/>
</dbReference>
<feature type="compositionally biased region" description="Low complexity" evidence="5">
    <location>
        <begin position="123"/>
        <end position="132"/>
    </location>
</feature>
<evidence type="ECO:0000259" key="6">
    <source>
        <dbReference type="PROSITE" id="PS50048"/>
    </source>
</evidence>
<reference evidence="7 8" key="1">
    <citation type="journal article" date="2013" name="BMC Genomics">
        <title>The genome and transcriptome of the pine saprophyte Ophiostoma piceae, and a comparison with the bark beetle-associated pine pathogen Grosmannia clavigera.</title>
        <authorList>
            <person name="Haridas S."/>
            <person name="Wang Y."/>
            <person name="Lim L."/>
            <person name="Massoumi Alamouti S."/>
            <person name="Jackman S."/>
            <person name="Docking R."/>
            <person name="Robertson G."/>
            <person name="Birol I."/>
            <person name="Bohlmann J."/>
            <person name="Breuil C."/>
        </authorList>
    </citation>
    <scope>NUCLEOTIDE SEQUENCE [LARGE SCALE GENOMIC DNA]</scope>
    <source>
        <strain evidence="7 8">UAMH 11346</strain>
    </source>
</reference>
<feature type="compositionally biased region" description="Gly residues" evidence="5">
    <location>
        <begin position="59"/>
        <end position="69"/>
    </location>
</feature>
<dbReference type="GO" id="GO:0005634">
    <property type="term" value="C:nucleus"/>
    <property type="evidence" value="ECO:0007669"/>
    <property type="project" value="TreeGrafter"/>
</dbReference>
<evidence type="ECO:0000313" key="7">
    <source>
        <dbReference type="EMBL" id="EPE02493.1"/>
    </source>
</evidence>
<dbReference type="GO" id="GO:0000978">
    <property type="term" value="F:RNA polymerase II cis-regulatory region sequence-specific DNA binding"/>
    <property type="evidence" value="ECO:0007669"/>
    <property type="project" value="TreeGrafter"/>
</dbReference>
<feature type="domain" description="Zn(2)-C6 fungal-type" evidence="6">
    <location>
        <begin position="11"/>
        <end position="40"/>
    </location>
</feature>